<name>A0A0A9BWC9_ARUDO</name>
<dbReference type="EMBL" id="GBRH01229526">
    <property type="protein sequence ID" value="JAD68369.1"/>
    <property type="molecule type" value="Transcribed_RNA"/>
</dbReference>
<keyword evidence="1" id="KW-0472">Membrane</keyword>
<evidence type="ECO:0000256" key="1">
    <source>
        <dbReference type="SAM" id="Phobius"/>
    </source>
</evidence>
<reference evidence="2" key="2">
    <citation type="journal article" date="2015" name="Data Brief">
        <title>Shoot transcriptome of the giant reed, Arundo donax.</title>
        <authorList>
            <person name="Barrero R.A."/>
            <person name="Guerrero F.D."/>
            <person name="Moolhuijzen P."/>
            <person name="Goolsby J.A."/>
            <person name="Tidwell J."/>
            <person name="Bellgard S.E."/>
            <person name="Bellgard M.I."/>
        </authorList>
    </citation>
    <scope>NUCLEOTIDE SEQUENCE</scope>
    <source>
        <tissue evidence="2">Shoot tissue taken approximately 20 cm above the soil surface</tissue>
    </source>
</reference>
<feature type="transmembrane region" description="Helical" evidence="1">
    <location>
        <begin position="19"/>
        <end position="41"/>
    </location>
</feature>
<evidence type="ECO:0000313" key="2">
    <source>
        <dbReference type="EMBL" id="JAD68369.1"/>
    </source>
</evidence>
<organism evidence="2">
    <name type="scientific">Arundo donax</name>
    <name type="common">Giant reed</name>
    <name type="synonym">Donax arundinaceus</name>
    <dbReference type="NCBI Taxonomy" id="35708"/>
    <lineage>
        <taxon>Eukaryota</taxon>
        <taxon>Viridiplantae</taxon>
        <taxon>Streptophyta</taxon>
        <taxon>Embryophyta</taxon>
        <taxon>Tracheophyta</taxon>
        <taxon>Spermatophyta</taxon>
        <taxon>Magnoliopsida</taxon>
        <taxon>Liliopsida</taxon>
        <taxon>Poales</taxon>
        <taxon>Poaceae</taxon>
        <taxon>PACMAD clade</taxon>
        <taxon>Arundinoideae</taxon>
        <taxon>Arundineae</taxon>
        <taxon>Arundo</taxon>
    </lineage>
</organism>
<keyword evidence="1" id="KW-0812">Transmembrane</keyword>
<reference evidence="2" key="1">
    <citation type="submission" date="2014-09" db="EMBL/GenBank/DDBJ databases">
        <authorList>
            <person name="Magalhaes I.L.F."/>
            <person name="Oliveira U."/>
            <person name="Santos F.R."/>
            <person name="Vidigal T.H.D.A."/>
            <person name="Brescovit A.D."/>
            <person name="Santos A.J."/>
        </authorList>
    </citation>
    <scope>NUCLEOTIDE SEQUENCE</scope>
    <source>
        <tissue evidence="2">Shoot tissue taken approximately 20 cm above the soil surface</tissue>
    </source>
</reference>
<proteinExistence type="predicted"/>
<dbReference type="AlphaFoldDB" id="A0A0A9BWC9"/>
<sequence>MCRLCWIRSAYLAPIQLNWISVTMLVWDLFGIGSWGQVILLQACKLRAIIIPRISSQRPHLMLLV</sequence>
<protein>
    <submittedName>
        <fullName evidence="2">Uncharacterized protein</fullName>
    </submittedName>
</protein>
<accession>A0A0A9BWC9</accession>
<keyword evidence="1" id="KW-1133">Transmembrane helix</keyword>